<dbReference type="Pfam" id="PF11862">
    <property type="entry name" value="DUF3382"/>
    <property type="match status" value="1"/>
</dbReference>
<feature type="transmembrane region" description="Helical" evidence="6">
    <location>
        <begin position="424"/>
        <end position="457"/>
    </location>
</feature>
<gene>
    <name evidence="8" type="ORF">EDD54_1484</name>
</gene>
<dbReference type="Proteomes" id="UP000294547">
    <property type="component" value="Unassembled WGS sequence"/>
</dbReference>
<feature type="transmembrane region" description="Helical" evidence="6">
    <location>
        <begin position="169"/>
        <end position="192"/>
    </location>
</feature>
<evidence type="ECO:0000256" key="5">
    <source>
        <dbReference type="ARBA" id="ARBA00023136"/>
    </source>
</evidence>
<accession>A0A4R6RN21</accession>
<dbReference type="NCBIfam" id="NF008450">
    <property type="entry name" value="PRK11301.1"/>
    <property type="match status" value="1"/>
</dbReference>
<sequence length="525" mass="56700">MTDSSKQPVAAPDFARAGKDAVIAGIIALGIFGSLVGLKTEQNMDNQLIVENRWLSAFVIVAIVMVGRFVLQAFVYPRLAAGKLDRARPGLGETARRALPIFLIVLATTFVLYALIYEIPGAIERLPTVLGFAVLVTAILEAAIRWMGRPAAPMDEAAILAKAARKKRVSRGGLVFLFLYPAIVLALFGIQGSIKWVDNFGVQILIYVMLGWGLNIVIGLAGLLDLGYVAFYAVGAYSYTLLATTFGLSFWVLLPVAGILAALWGVILGFPVLRLRGDYLAIVTLAFGEIIRLVLINWKDFSGGSAGISSIPKVTLFGIPFDASPGGFAKMFDLPISSAYYKIFLYYLILLLALLTAYVTLRLRRLPIGRAWEALREDEVACRSLGINTTNTKLTAFATGAMFAGFAGSFFAARQGFVSPESFVFMESAVIVAIVVLGGMGSMIGVAVAAAVMIGGTELLRELAFLKAVFGQDFNPDQFRMLLFGLAMVVIMVWKPRGFVSAREPTAFLFERKTISGDLVKEGHG</sequence>
<dbReference type="InterPro" id="IPR001851">
    <property type="entry name" value="ABC_transp_permease"/>
</dbReference>
<evidence type="ECO:0000313" key="8">
    <source>
        <dbReference type="EMBL" id="TDP87585.1"/>
    </source>
</evidence>
<reference evidence="8 9" key="1">
    <citation type="submission" date="2019-03" db="EMBL/GenBank/DDBJ databases">
        <title>Genomic Encyclopedia of Type Strains, Phase IV (KMG-IV): sequencing the most valuable type-strain genomes for metagenomic binning, comparative biology and taxonomic classification.</title>
        <authorList>
            <person name="Goeker M."/>
        </authorList>
    </citation>
    <scope>NUCLEOTIDE SEQUENCE [LARGE SCALE GENOMIC DNA]</scope>
    <source>
        <strain evidence="8 9">DSM 102969</strain>
    </source>
</reference>
<dbReference type="OrthoDB" id="9814461at2"/>
<dbReference type="RefSeq" id="WP_126535305.1">
    <property type="nucleotide sequence ID" value="NZ_BSPM01000008.1"/>
</dbReference>
<feature type="transmembrane region" description="Helical" evidence="6">
    <location>
        <begin position="129"/>
        <end position="148"/>
    </location>
</feature>
<keyword evidence="9" id="KW-1185">Reference proteome</keyword>
<dbReference type="InterPro" id="IPR021807">
    <property type="entry name" value="LivHM_N"/>
</dbReference>
<keyword evidence="2" id="KW-1003">Cell membrane</keyword>
<evidence type="ECO:0000256" key="6">
    <source>
        <dbReference type="SAM" id="Phobius"/>
    </source>
</evidence>
<feature type="transmembrane region" description="Helical" evidence="6">
    <location>
        <begin position="394"/>
        <end position="412"/>
    </location>
</feature>
<keyword evidence="5 6" id="KW-0472">Membrane</keyword>
<feature type="transmembrane region" description="Helical" evidence="6">
    <location>
        <begin position="98"/>
        <end position="117"/>
    </location>
</feature>
<dbReference type="GO" id="GO:0005886">
    <property type="term" value="C:plasma membrane"/>
    <property type="evidence" value="ECO:0007669"/>
    <property type="project" value="UniProtKB-SubCell"/>
</dbReference>
<feature type="transmembrane region" description="Helical" evidence="6">
    <location>
        <begin position="241"/>
        <end position="267"/>
    </location>
</feature>
<feature type="transmembrane region" description="Helical" evidence="6">
    <location>
        <begin position="204"/>
        <end position="234"/>
    </location>
</feature>
<feature type="transmembrane region" description="Helical" evidence="6">
    <location>
        <begin position="54"/>
        <end position="77"/>
    </location>
</feature>
<dbReference type="InterPro" id="IPR043428">
    <property type="entry name" value="LivM-like"/>
</dbReference>
<evidence type="ECO:0000256" key="1">
    <source>
        <dbReference type="ARBA" id="ARBA00004651"/>
    </source>
</evidence>
<feature type="domain" description="High-affinity branched-chain amino acid transport system permease LivHM N-terminal" evidence="7">
    <location>
        <begin position="19"/>
        <end position="107"/>
    </location>
</feature>
<evidence type="ECO:0000259" key="7">
    <source>
        <dbReference type="Pfam" id="PF11862"/>
    </source>
</evidence>
<feature type="transmembrane region" description="Helical" evidence="6">
    <location>
        <begin position="339"/>
        <end position="361"/>
    </location>
</feature>
<dbReference type="AlphaFoldDB" id="A0A4R6RN21"/>
<evidence type="ECO:0000313" key="9">
    <source>
        <dbReference type="Proteomes" id="UP000294547"/>
    </source>
</evidence>
<evidence type="ECO:0000256" key="2">
    <source>
        <dbReference type="ARBA" id="ARBA00022475"/>
    </source>
</evidence>
<dbReference type="PANTHER" id="PTHR30482">
    <property type="entry name" value="HIGH-AFFINITY BRANCHED-CHAIN AMINO ACID TRANSPORT SYSTEM PERMEASE"/>
    <property type="match status" value="1"/>
</dbReference>
<feature type="transmembrane region" description="Helical" evidence="6">
    <location>
        <begin position="279"/>
        <end position="298"/>
    </location>
</feature>
<organism evidence="8 9">
    <name type="scientific">Oharaeibacter diazotrophicus</name>
    <dbReference type="NCBI Taxonomy" id="1920512"/>
    <lineage>
        <taxon>Bacteria</taxon>
        <taxon>Pseudomonadati</taxon>
        <taxon>Pseudomonadota</taxon>
        <taxon>Alphaproteobacteria</taxon>
        <taxon>Hyphomicrobiales</taxon>
        <taxon>Pleomorphomonadaceae</taxon>
        <taxon>Oharaeibacter</taxon>
    </lineage>
</organism>
<name>A0A4R6RN21_9HYPH</name>
<keyword evidence="4 6" id="KW-1133">Transmembrane helix</keyword>
<evidence type="ECO:0000256" key="3">
    <source>
        <dbReference type="ARBA" id="ARBA00022692"/>
    </source>
</evidence>
<evidence type="ECO:0000256" key="4">
    <source>
        <dbReference type="ARBA" id="ARBA00022989"/>
    </source>
</evidence>
<dbReference type="CDD" id="cd06581">
    <property type="entry name" value="TM_PBP1_LivM_like"/>
    <property type="match status" value="1"/>
</dbReference>
<dbReference type="PANTHER" id="PTHR30482:SF20">
    <property type="entry name" value="HIGH-AFFINITY BRANCHED-CHAIN AMINO ACID TRANSPORT SYSTEM PERMEASE PROTEIN LIVM"/>
    <property type="match status" value="1"/>
</dbReference>
<comment type="subcellular location">
    <subcellularLocation>
        <location evidence="1">Cell membrane</location>
        <topology evidence="1">Multi-pass membrane protein</topology>
    </subcellularLocation>
</comment>
<keyword evidence="3 6" id="KW-0812">Transmembrane</keyword>
<dbReference type="Pfam" id="PF02653">
    <property type="entry name" value="BPD_transp_2"/>
    <property type="match status" value="1"/>
</dbReference>
<dbReference type="EMBL" id="SNXY01000006">
    <property type="protein sequence ID" value="TDP87585.1"/>
    <property type="molecule type" value="Genomic_DNA"/>
</dbReference>
<comment type="caution">
    <text evidence="8">The sequence shown here is derived from an EMBL/GenBank/DDBJ whole genome shotgun (WGS) entry which is preliminary data.</text>
</comment>
<feature type="transmembrane region" description="Helical" evidence="6">
    <location>
        <begin position="21"/>
        <end position="38"/>
    </location>
</feature>
<proteinExistence type="predicted"/>
<dbReference type="GO" id="GO:0015658">
    <property type="term" value="F:branched-chain amino acid transmembrane transporter activity"/>
    <property type="evidence" value="ECO:0007669"/>
    <property type="project" value="InterPro"/>
</dbReference>
<protein>
    <submittedName>
        <fullName evidence="8">General L-amino acid ABC transporter membrane protein</fullName>
    </submittedName>
</protein>